<accession>A0AAE4AN73</accession>
<dbReference type="AlphaFoldDB" id="A0AAE4AN73"/>
<evidence type="ECO:0000313" key="1">
    <source>
        <dbReference type="EMBL" id="MDQ0290034.1"/>
    </source>
</evidence>
<evidence type="ECO:0000313" key="2">
    <source>
        <dbReference type="Proteomes" id="UP001238163"/>
    </source>
</evidence>
<comment type="caution">
    <text evidence="1">The sequence shown here is derived from an EMBL/GenBank/DDBJ whole genome shotgun (WGS) entry which is preliminary data.</text>
</comment>
<reference evidence="1" key="1">
    <citation type="submission" date="2023-07" db="EMBL/GenBank/DDBJ databases">
        <title>Genomic Encyclopedia of Type Strains, Phase IV (KMG-IV): sequencing the most valuable type-strain genomes for metagenomic binning, comparative biology and taxonomic classification.</title>
        <authorList>
            <person name="Goeker M."/>
        </authorList>
    </citation>
    <scope>NUCLEOTIDE SEQUENCE</scope>
    <source>
        <strain evidence="1">DSM 24202</strain>
    </source>
</reference>
<dbReference type="EMBL" id="JAUSVL010000001">
    <property type="protein sequence ID" value="MDQ0290034.1"/>
    <property type="molecule type" value="Genomic_DNA"/>
</dbReference>
<dbReference type="Proteomes" id="UP001238163">
    <property type="component" value="Unassembled WGS sequence"/>
</dbReference>
<protein>
    <submittedName>
        <fullName evidence="1">Uncharacterized protein</fullName>
    </submittedName>
</protein>
<keyword evidence="2" id="KW-1185">Reference proteome</keyword>
<dbReference type="RefSeq" id="WP_307261459.1">
    <property type="nucleotide sequence ID" value="NZ_JAUSVL010000001.1"/>
</dbReference>
<gene>
    <name evidence="1" type="ORF">J3R75_002141</name>
</gene>
<sequence length="101" mass="10840">MKRHQALSSPGVIVASGDDRYAVACGIADGCGLTKALGEPSAKETPHQRILYAMSGMVLAGEFELISDLRQHAMEPGYFSPISDSHYVVATRRWCSGSLLT</sequence>
<name>A0AAE4AN73_9BACT</name>
<organism evidence="1 2">
    <name type="scientific">Oligosphaera ethanolica</name>
    <dbReference type="NCBI Taxonomy" id="760260"/>
    <lineage>
        <taxon>Bacteria</taxon>
        <taxon>Pseudomonadati</taxon>
        <taxon>Lentisphaerota</taxon>
        <taxon>Oligosphaeria</taxon>
        <taxon>Oligosphaerales</taxon>
        <taxon>Oligosphaeraceae</taxon>
        <taxon>Oligosphaera</taxon>
    </lineage>
</organism>
<proteinExistence type="predicted"/>